<keyword evidence="1" id="KW-1133">Transmembrane helix</keyword>
<name>A0A160F355_9BACL</name>
<dbReference type="OrthoDB" id="2697477at2"/>
<keyword evidence="1" id="KW-0812">Transmembrane</keyword>
<evidence type="ECO:0000313" key="3">
    <source>
        <dbReference type="Proteomes" id="UP000076865"/>
    </source>
</evidence>
<evidence type="ECO:0000256" key="1">
    <source>
        <dbReference type="SAM" id="Phobius"/>
    </source>
</evidence>
<dbReference type="AlphaFoldDB" id="A0A160F355"/>
<dbReference type="PATRIC" id="fig|294699.3.peg.1561"/>
<dbReference type="RefSeq" id="WP_066323868.1">
    <property type="nucleotide sequence ID" value="NZ_CP015438.1"/>
</dbReference>
<feature type="transmembrane region" description="Helical" evidence="1">
    <location>
        <begin position="37"/>
        <end position="57"/>
    </location>
</feature>
<keyword evidence="3" id="KW-1185">Reference proteome</keyword>
<organism evidence="2 3">
    <name type="scientific">Anoxybacteroides amylolyticum</name>
    <dbReference type="NCBI Taxonomy" id="294699"/>
    <lineage>
        <taxon>Bacteria</taxon>
        <taxon>Bacillati</taxon>
        <taxon>Bacillota</taxon>
        <taxon>Bacilli</taxon>
        <taxon>Bacillales</taxon>
        <taxon>Anoxybacillaceae</taxon>
        <taxon>Anoxybacteroides</taxon>
    </lineage>
</organism>
<dbReference type="Proteomes" id="UP000076865">
    <property type="component" value="Chromosome"/>
</dbReference>
<reference evidence="2 3" key="1">
    <citation type="journal article" date="2006" name="Syst. Appl. Microbiol.">
        <title>Anoxybacillus amylolyticus sp. nov., a thermophilic amylase producing bacterium isolated from Mount Rittmann (Antarctica).</title>
        <authorList>
            <person name="Poli A."/>
            <person name="Esposito E."/>
            <person name="Lama L."/>
            <person name="Orlando P."/>
            <person name="Nicolaus G."/>
            <person name="de Appolonia F."/>
            <person name="Gambacorta A."/>
            <person name="Nicolaus B."/>
        </authorList>
    </citation>
    <scope>NUCLEOTIDE SEQUENCE [LARGE SCALE GENOMIC DNA]</scope>
    <source>
        <strain evidence="2 3">DSM 15939</strain>
    </source>
</reference>
<dbReference type="EMBL" id="CP015438">
    <property type="protein sequence ID" value="ANB60115.1"/>
    <property type="molecule type" value="Genomic_DNA"/>
</dbReference>
<sequence length="104" mass="11980">MAGTIIINFLLGIFGFFIVFLLSFSTNSSTTTLTRSAITFVLFFLSGYLFRWMFAYIRKDPVKLTVMSPSNEEDLQQLMKGLNEEETQKVAAYIRRMLQNENDS</sequence>
<keyword evidence="1" id="KW-0472">Membrane</keyword>
<feature type="transmembrane region" description="Helical" evidence="1">
    <location>
        <begin position="5"/>
        <end position="25"/>
    </location>
</feature>
<gene>
    <name evidence="2" type="ORF">GFC30_1539</name>
</gene>
<protein>
    <submittedName>
        <fullName evidence="2">Uncharacterized protein</fullName>
    </submittedName>
</protein>
<dbReference type="KEGG" id="aamy:GFC30_1539"/>
<accession>A0A160F355</accession>
<proteinExistence type="predicted"/>
<evidence type="ECO:0000313" key="2">
    <source>
        <dbReference type="EMBL" id="ANB60115.1"/>
    </source>
</evidence>